<dbReference type="Pfam" id="PF00905">
    <property type="entry name" value="Transpeptidase"/>
    <property type="match status" value="1"/>
</dbReference>
<dbReference type="Proteomes" id="UP000029096">
    <property type="component" value="Unassembled WGS sequence"/>
</dbReference>
<dbReference type="PANTHER" id="PTHR30627:SF1">
    <property type="entry name" value="PEPTIDOGLYCAN D,D-TRANSPEPTIDASE FTSI"/>
    <property type="match status" value="1"/>
</dbReference>
<dbReference type="OrthoDB" id="9789078at2"/>
<organism evidence="6 7">
    <name type="scientific">Bifidobacterium bohemicum DSM 22767</name>
    <dbReference type="NCBI Taxonomy" id="1437606"/>
    <lineage>
        <taxon>Bacteria</taxon>
        <taxon>Bacillati</taxon>
        <taxon>Actinomycetota</taxon>
        <taxon>Actinomycetes</taxon>
        <taxon>Bifidobacteriales</taxon>
        <taxon>Bifidobacteriaceae</taxon>
        <taxon>Bifidobacterium</taxon>
    </lineage>
</organism>
<dbReference type="InterPro" id="IPR036138">
    <property type="entry name" value="PBP_dimer_sf"/>
</dbReference>
<dbReference type="InterPro" id="IPR005311">
    <property type="entry name" value="PBP_dimer"/>
</dbReference>
<evidence type="ECO:0000256" key="3">
    <source>
        <dbReference type="ARBA" id="ARBA00023136"/>
    </source>
</evidence>
<dbReference type="AlphaFoldDB" id="A0A086ZGF7"/>
<gene>
    <name evidence="6" type="ORF">BBOH_0980</name>
</gene>
<keyword evidence="6" id="KW-0808">Transferase</keyword>
<accession>A0A086ZGF7</accession>
<protein>
    <submittedName>
        <fullName evidence="6">Peptidoglycan glycosyltransferase</fullName>
        <ecNumber evidence="6">2.4.1.129</ecNumber>
    </submittedName>
</protein>
<dbReference type="eggNOG" id="COG0768">
    <property type="taxonomic scope" value="Bacteria"/>
</dbReference>
<dbReference type="Gene3D" id="3.90.1310.10">
    <property type="entry name" value="Penicillin-binding protein 2a (Domain 2)"/>
    <property type="match status" value="1"/>
</dbReference>
<keyword evidence="7" id="KW-1185">Reference proteome</keyword>
<dbReference type="Pfam" id="PF03717">
    <property type="entry name" value="PBP_dimer"/>
    <property type="match status" value="1"/>
</dbReference>
<evidence type="ECO:0000259" key="4">
    <source>
        <dbReference type="Pfam" id="PF00905"/>
    </source>
</evidence>
<dbReference type="GO" id="GO:0005886">
    <property type="term" value="C:plasma membrane"/>
    <property type="evidence" value="ECO:0007669"/>
    <property type="project" value="TreeGrafter"/>
</dbReference>
<dbReference type="PANTHER" id="PTHR30627">
    <property type="entry name" value="PEPTIDOGLYCAN D,D-TRANSPEPTIDASE"/>
    <property type="match status" value="1"/>
</dbReference>
<dbReference type="SUPFAM" id="SSF56519">
    <property type="entry name" value="Penicillin binding protein dimerisation domain"/>
    <property type="match status" value="1"/>
</dbReference>
<dbReference type="SUPFAM" id="SSF56601">
    <property type="entry name" value="beta-lactamase/transpeptidase-like"/>
    <property type="match status" value="1"/>
</dbReference>
<comment type="similarity">
    <text evidence="2">Belongs to the transpeptidase family.</text>
</comment>
<dbReference type="GO" id="GO:0016757">
    <property type="term" value="F:glycosyltransferase activity"/>
    <property type="evidence" value="ECO:0007669"/>
    <property type="project" value="UniProtKB-KW"/>
</dbReference>
<dbReference type="InterPro" id="IPR050515">
    <property type="entry name" value="Beta-lactam/transpept"/>
</dbReference>
<dbReference type="Gene3D" id="3.30.450.330">
    <property type="match status" value="1"/>
</dbReference>
<feature type="domain" description="Penicillin-binding protein transpeptidase" evidence="4">
    <location>
        <begin position="276"/>
        <end position="573"/>
    </location>
</feature>
<evidence type="ECO:0000313" key="7">
    <source>
        <dbReference type="Proteomes" id="UP000029096"/>
    </source>
</evidence>
<reference evidence="6 7" key="1">
    <citation type="submission" date="2014-03" db="EMBL/GenBank/DDBJ databases">
        <title>Genomics of Bifidobacteria.</title>
        <authorList>
            <person name="Ventura M."/>
            <person name="Milani C."/>
            <person name="Lugli G.A."/>
        </authorList>
    </citation>
    <scope>NUCLEOTIDE SEQUENCE [LARGE SCALE GENOMIC DNA]</scope>
    <source>
        <strain evidence="6 7">DSM 22767</strain>
    </source>
</reference>
<dbReference type="GO" id="GO:0008658">
    <property type="term" value="F:penicillin binding"/>
    <property type="evidence" value="ECO:0007669"/>
    <property type="project" value="InterPro"/>
</dbReference>
<keyword evidence="3" id="KW-0472">Membrane</keyword>
<dbReference type="Gene3D" id="3.40.710.10">
    <property type="entry name" value="DD-peptidase/beta-lactamase superfamily"/>
    <property type="match status" value="1"/>
</dbReference>
<dbReference type="STRING" id="1437606.BBOH_0980"/>
<comment type="caution">
    <text evidence="6">The sequence shown here is derived from an EMBL/GenBank/DDBJ whole genome shotgun (WGS) entry which is preliminary data.</text>
</comment>
<name>A0A086ZGF7_9BIFI</name>
<evidence type="ECO:0000256" key="1">
    <source>
        <dbReference type="ARBA" id="ARBA00004370"/>
    </source>
</evidence>
<sequence length="597" mass="63335">MRSLVNLAKTRRFAFRCAAIGVVMAVLFGVCFGQLANIQLLNGKVTAEAATAARTLKVPVGARRGKILDANGAVLAQSVERYTIVADPQMAQGFVPTDCVKQTVGRCHEVGGKPLEVKGAAAVARIIAPVLGMNAMEVGAKLSVPGRYAVIKKDVEPSVKRKLDKLNLGGIIYGELSEQRVYSGGNMIGALLGGVNDKGHGVSGIEAKMDKELSGADGYKVYQQGNGGVEIPGTLTASKDAKNGSDVRLTIDSDVDWYVKKTLIDGCQRFKADWAIAVVQDARTHQIIALEDNDDIAAGSDAAKLNVSRAVRQTFEPGSVGKVISVAGMVQSGVHQMTDRFQVPDHFVKKGQSFHDAVWHPVSNWTLAGVLQNSSNVGTVMAAENYSDQQRYDFLTKFGIGEPTGLDLPGESSGTLTTPKAWDGRTRDTILFGQGYAVNLMQLNNAVGVVADGGVYKKPGIIESITDPEGHATLMSPQDGTRVIDQAVNAQLSDAMESAQGHYQAVTGIPGYRTAGKSGTAEVNDGDGRLDSIVSDWSGFLPADNPRFVITVVMSNPEGSLGGITAGPLFNQIGEFLMQKYEVPTSGPRTNAIPVDW</sequence>
<dbReference type="InterPro" id="IPR001460">
    <property type="entry name" value="PCN-bd_Tpept"/>
</dbReference>
<proteinExistence type="inferred from homology"/>
<evidence type="ECO:0000256" key="2">
    <source>
        <dbReference type="ARBA" id="ARBA00007171"/>
    </source>
</evidence>
<dbReference type="RefSeq" id="WP_033521320.1">
    <property type="nucleotide sequence ID" value="NZ_JDUS01000006.1"/>
</dbReference>
<feature type="domain" description="Penicillin-binding protein dimerisation" evidence="5">
    <location>
        <begin position="61"/>
        <end position="231"/>
    </location>
</feature>
<keyword evidence="6" id="KW-0328">Glycosyltransferase</keyword>
<dbReference type="InterPro" id="IPR012338">
    <property type="entry name" value="Beta-lactam/transpept-like"/>
</dbReference>
<comment type="subcellular location">
    <subcellularLocation>
        <location evidence="1">Membrane</location>
    </subcellularLocation>
</comment>
<dbReference type="GO" id="GO:0071555">
    <property type="term" value="P:cell wall organization"/>
    <property type="evidence" value="ECO:0007669"/>
    <property type="project" value="TreeGrafter"/>
</dbReference>
<evidence type="ECO:0000313" key="6">
    <source>
        <dbReference type="EMBL" id="KFI45607.1"/>
    </source>
</evidence>
<evidence type="ECO:0000259" key="5">
    <source>
        <dbReference type="Pfam" id="PF03717"/>
    </source>
</evidence>
<dbReference type="EMBL" id="JGYP01000002">
    <property type="protein sequence ID" value="KFI45607.1"/>
    <property type="molecule type" value="Genomic_DNA"/>
</dbReference>
<dbReference type="EC" id="2.4.1.129" evidence="6"/>